<gene>
    <name evidence="2" type="ORF">METZ01_LOCUS115901</name>
</gene>
<feature type="transmembrane region" description="Helical" evidence="1">
    <location>
        <begin position="6"/>
        <end position="27"/>
    </location>
</feature>
<keyword evidence="1" id="KW-0812">Transmembrane</keyword>
<keyword evidence="1" id="KW-1133">Transmembrane helix</keyword>
<protein>
    <submittedName>
        <fullName evidence="2">Uncharacterized protein</fullName>
    </submittedName>
</protein>
<sequence>MSAFEFVAVLFSVIVGLAISHLLSAASELIEIHSRVKTFWVNNIWIVTVFIWDIFSWWGMWELNNLEMWNYPSFFLVVVNLSGIYLMTTLVLPKATESGVIDLEKHYFLVHRIFFIITAYNFASIILINHFLFFKPIISPFTIMPFLLTLLSLFGAITKSRRYHGFLSVFTFISLIIFMSLDITIIK</sequence>
<feature type="transmembrane region" description="Helical" evidence="1">
    <location>
        <begin position="39"/>
        <end position="59"/>
    </location>
</feature>
<feature type="transmembrane region" description="Helical" evidence="1">
    <location>
        <begin position="165"/>
        <end position="186"/>
    </location>
</feature>
<name>A0A381XFV0_9ZZZZ</name>
<accession>A0A381XFV0</accession>
<reference evidence="2" key="1">
    <citation type="submission" date="2018-05" db="EMBL/GenBank/DDBJ databases">
        <authorList>
            <person name="Lanie J.A."/>
            <person name="Ng W.-L."/>
            <person name="Kazmierczak K.M."/>
            <person name="Andrzejewski T.M."/>
            <person name="Davidsen T.M."/>
            <person name="Wayne K.J."/>
            <person name="Tettelin H."/>
            <person name="Glass J.I."/>
            <person name="Rusch D."/>
            <person name="Podicherti R."/>
            <person name="Tsui H.-C.T."/>
            <person name="Winkler M.E."/>
        </authorList>
    </citation>
    <scope>NUCLEOTIDE SEQUENCE</scope>
</reference>
<evidence type="ECO:0000256" key="1">
    <source>
        <dbReference type="SAM" id="Phobius"/>
    </source>
</evidence>
<feature type="transmembrane region" description="Helical" evidence="1">
    <location>
        <begin position="71"/>
        <end position="92"/>
    </location>
</feature>
<organism evidence="2">
    <name type="scientific">marine metagenome</name>
    <dbReference type="NCBI Taxonomy" id="408172"/>
    <lineage>
        <taxon>unclassified sequences</taxon>
        <taxon>metagenomes</taxon>
        <taxon>ecological metagenomes</taxon>
    </lineage>
</organism>
<feature type="transmembrane region" description="Helical" evidence="1">
    <location>
        <begin position="113"/>
        <end position="132"/>
    </location>
</feature>
<evidence type="ECO:0000313" key="2">
    <source>
        <dbReference type="EMBL" id="SVA63047.1"/>
    </source>
</evidence>
<dbReference type="AlphaFoldDB" id="A0A381XFV0"/>
<dbReference type="EMBL" id="UINC01014861">
    <property type="protein sequence ID" value="SVA63047.1"/>
    <property type="molecule type" value="Genomic_DNA"/>
</dbReference>
<keyword evidence="1" id="KW-0472">Membrane</keyword>
<feature type="transmembrane region" description="Helical" evidence="1">
    <location>
        <begin position="138"/>
        <end position="158"/>
    </location>
</feature>
<proteinExistence type="predicted"/>